<evidence type="ECO:0000256" key="6">
    <source>
        <dbReference type="SAM" id="MobiDB-lite"/>
    </source>
</evidence>
<dbReference type="EMBL" id="DMAI01000414">
    <property type="protein sequence ID" value="HAE50732.1"/>
    <property type="molecule type" value="Genomic_DNA"/>
</dbReference>
<feature type="domain" description="Cytochrome C biogenesis protein transmembrane" evidence="8">
    <location>
        <begin position="375"/>
        <end position="592"/>
    </location>
</feature>
<dbReference type="Pfam" id="PF02683">
    <property type="entry name" value="DsbD_TM"/>
    <property type="match status" value="1"/>
</dbReference>
<evidence type="ECO:0000256" key="7">
    <source>
        <dbReference type="SAM" id="Phobius"/>
    </source>
</evidence>
<dbReference type="Proteomes" id="UP000257706">
    <property type="component" value="Unassembled WGS sequence"/>
</dbReference>
<evidence type="ECO:0000259" key="9">
    <source>
        <dbReference type="Pfam" id="PF11412"/>
    </source>
</evidence>
<feature type="transmembrane region" description="Helical" evidence="7">
    <location>
        <begin position="417"/>
        <end position="450"/>
    </location>
</feature>
<dbReference type="PANTHER" id="PTHR32234:SF3">
    <property type="entry name" value="SUPPRESSION OF COPPER SENSITIVITY PROTEIN"/>
    <property type="match status" value="1"/>
</dbReference>
<evidence type="ECO:0000259" key="8">
    <source>
        <dbReference type="Pfam" id="PF02683"/>
    </source>
</evidence>
<dbReference type="InterPro" id="IPR003834">
    <property type="entry name" value="Cyt_c_assmbl_TM_dom"/>
</dbReference>
<keyword evidence="3" id="KW-0201">Cytochrome c-type biogenesis</keyword>
<dbReference type="PANTHER" id="PTHR32234">
    <property type="entry name" value="THIOL:DISULFIDE INTERCHANGE PROTEIN DSBD"/>
    <property type="match status" value="1"/>
</dbReference>
<keyword evidence="2 7" id="KW-0812">Transmembrane</keyword>
<sequence length="779" mass="79800">MRKGTSVRPASGRPLPPQPGNPWDRRMHIRRTDRQTLRQKAIAAFGSGIMLAFACLTMMAPGLAAEAPRGWIGPWAEGQRSAVRLVAAPQTPDEAARGELSLGLDFRMEPGWKLYWRSPGDAGLPPAIDGASPSIADGQIAATQIHWPLPGRFTAFETIHTYAYADHVLLPVTAQLAPEAASPPGSVTGPIRLRPVRLKVDYQVCEALCIPVTADLALDVPAGPADPLDRTAAEAEAAINTARAAVPAVVSDLAAAPFAAVSAGWIAAEGDGPARLVVEAKSDAPFGPTADVFIEGPDGFAFSPPDARRLDDGRRIRFVADVAPPTADARLLGEAVRLTLVDDAPGAGLRAVETTAQVVPAPATLLGPEGGLVAALLIGLLGGLILNVMPCVLPVLSIKLMGLVATRGLGRGDVRASLLATAAGILLSFLALALAAAGLKLAGVAVGWGIQFQQPAFIGVMIVIMALFAASQLGVFTIRAPVLSGGLARDAVPEAGGRPKLGRAMMSGVVATLLATPCSAPFVGTALGFALAGGTADILAVFAAMGLGMALPYLAIAAVPSAIRLLPRPGRWMVWVKVAMGLALAGTALWLTLVLSRLVQPGAAAAVAVLAALAALLPLVITKARLLRWAGVGGLAVAAVATAVLASPPSGRGLQAIAAEGPWTPFEAGAIAAEVAKGRVVFVDVTASWCVTCIVNEERVLAVDPVAGRLATPDVVAMKADWTRPDPAIADYLAGFGRYGIPFNVVYGPAAPQGLVLPELLTADAVTRALDQARGNGAG</sequence>
<dbReference type="GO" id="GO:0017004">
    <property type="term" value="P:cytochrome complex assembly"/>
    <property type="evidence" value="ECO:0007669"/>
    <property type="project" value="UniProtKB-KW"/>
</dbReference>
<evidence type="ECO:0000256" key="5">
    <source>
        <dbReference type="ARBA" id="ARBA00023136"/>
    </source>
</evidence>
<protein>
    <submittedName>
        <fullName evidence="10">Uncharacterized protein</fullName>
    </submittedName>
</protein>
<dbReference type="Pfam" id="PF11412">
    <property type="entry name" value="DsbD_N"/>
    <property type="match status" value="1"/>
</dbReference>
<accession>A0A3B9IS97</accession>
<feature type="transmembrane region" description="Helical" evidence="7">
    <location>
        <begin position="626"/>
        <end position="646"/>
    </location>
</feature>
<dbReference type="Pfam" id="PF13899">
    <property type="entry name" value="Thioredoxin_7"/>
    <property type="match status" value="1"/>
</dbReference>
<keyword evidence="5 7" id="KW-0472">Membrane</keyword>
<feature type="domain" description="Thiol:disulfide interchange protein DsbD N-terminal" evidence="9">
    <location>
        <begin position="92"/>
        <end position="218"/>
    </location>
</feature>
<evidence type="ECO:0000313" key="10">
    <source>
        <dbReference type="EMBL" id="HAE50732.1"/>
    </source>
</evidence>
<evidence type="ECO:0000256" key="3">
    <source>
        <dbReference type="ARBA" id="ARBA00022748"/>
    </source>
</evidence>
<comment type="subcellular location">
    <subcellularLocation>
        <location evidence="1">Membrane</location>
        <topology evidence="1">Multi-pass membrane protein</topology>
    </subcellularLocation>
</comment>
<reference evidence="10 11" key="1">
    <citation type="journal article" date="2018" name="Nat. Biotechnol.">
        <title>A standardized bacterial taxonomy based on genome phylogeny substantially revises the tree of life.</title>
        <authorList>
            <person name="Parks D.H."/>
            <person name="Chuvochina M."/>
            <person name="Waite D.W."/>
            <person name="Rinke C."/>
            <person name="Skarshewski A."/>
            <person name="Chaumeil P.A."/>
            <person name="Hugenholtz P."/>
        </authorList>
    </citation>
    <scope>NUCLEOTIDE SEQUENCE [LARGE SCALE GENOMIC DNA]</scope>
    <source>
        <strain evidence="10">UBA8739</strain>
    </source>
</reference>
<dbReference type="Gene3D" id="3.40.30.10">
    <property type="entry name" value="Glutaredoxin"/>
    <property type="match status" value="1"/>
</dbReference>
<dbReference type="SUPFAM" id="SSF52833">
    <property type="entry name" value="Thioredoxin-like"/>
    <property type="match status" value="1"/>
</dbReference>
<organism evidence="10 11">
    <name type="scientific">Tistrella mobilis</name>
    <dbReference type="NCBI Taxonomy" id="171437"/>
    <lineage>
        <taxon>Bacteria</taxon>
        <taxon>Pseudomonadati</taxon>
        <taxon>Pseudomonadota</taxon>
        <taxon>Alphaproteobacteria</taxon>
        <taxon>Geminicoccales</taxon>
        <taxon>Geminicoccaceae</taxon>
        <taxon>Tistrella</taxon>
    </lineage>
</organism>
<feature type="transmembrane region" description="Helical" evidence="7">
    <location>
        <begin position="372"/>
        <end position="396"/>
    </location>
</feature>
<dbReference type="InterPro" id="IPR035671">
    <property type="entry name" value="DsbD_gamma"/>
</dbReference>
<feature type="region of interest" description="Disordered" evidence="6">
    <location>
        <begin position="1"/>
        <end position="27"/>
    </location>
</feature>
<feature type="transmembrane region" description="Helical" evidence="7">
    <location>
        <begin position="41"/>
        <end position="60"/>
    </location>
</feature>
<gene>
    <name evidence="10" type="ORF">DCK97_25285</name>
</gene>
<dbReference type="GO" id="GO:0016020">
    <property type="term" value="C:membrane"/>
    <property type="evidence" value="ECO:0007669"/>
    <property type="project" value="UniProtKB-SubCell"/>
</dbReference>
<evidence type="ECO:0000256" key="2">
    <source>
        <dbReference type="ARBA" id="ARBA00022692"/>
    </source>
</evidence>
<dbReference type="InterPro" id="IPR036249">
    <property type="entry name" value="Thioredoxin-like_sf"/>
</dbReference>
<name>A0A3B9IS97_9PROT</name>
<feature type="transmembrane region" description="Helical" evidence="7">
    <location>
        <begin position="572"/>
        <end position="593"/>
    </location>
</feature>
<dbReference type="AlphaFoldDB" id="A0A3B9IS97"/>
<dbReference type="InterPro" id="IPR028250">
    <property type="entry name" value="DsbDN"/>
</dbReference>
<feature type="transmembrane region" description="Helical" evidence="7">
    <location>
        <begin position="456"/>
        <end position="478"/>
    </location>
</feature>
<keyword evidence="4 7" id="KW-1133">Transmembrane helix</keyword>
<feature type="transmembrane region" description="Helical" evidence="7">
    <location>
        <begin position="508"/>
        <end position="532"/>
    </location>
</feature>
<dbReference type="CDD" id="cd02953">
    <property type="entry name" value="DsbDgamma"/>
    <property type="match status" value="1"/>
</dbReference>
<proteinExistence type="predicted"/>
<feature type="transmembrane region" description="Helical" evidence="7">
    <location>
        <begin position="599"/>
        <end position="619"/>
    </location>
</feature>
<dbReference type="GO" id="GO:0045454">
    <property type="term" value="P:cell redox homeostasis"/>
    <property type="evidence" value="ECO:0007669"/>
    <property type="project" value="TreeGrafter"/>
</dbReference>
<dbReference type="GO" id="GO:0015035">
    <property type="term" value="F:protein-disulfide reductase activity"/>
    <property type="evidence" value="ECO:0007669"/>
    <property type="project" value="TreeGrafter"/>
</dbReference>
<comment type="caution">
    <text evidence="10">The sequence shown here is derived from an EMBL/GenBank/DDBJ whole genome shotgun (WGS) entry which is preliminary data.</text>
</comment>
<feature type="transmembrane region" description="Helical" evidence="7">
    <location>
        <begin position="538"/>
        <end position="560"/>
    </location>
</feature>
<evidence type="ECO:0000313" key="11">
    <source>
        <dbReference type="Proteomes" id="UP000257706"/>
    </source>
</evidence>
<evidence type="ECO:0000256" key="4">
    <source>
        <dbReference type="ARBA" id="ARBA00022989"/>
    </source>
</evidence>
<evidence type="ECO:0000256" key="1">
    <source>
        <dbReference type="ARBA" id="ARBA00004141"/>
    </source>
</evidence>